<gene>
    <name evidence="6" type="primary">spt16</name>
    <name evidence="6" type="ORF">EHP00_1566</name>
</gene>
<dbReference type="Pfam" id="PF14826">
    <property type="entry name" value="FACT-Spt16_Nlob"/>
    <property type="match status" value="1"/>
</dbReference>
<dbReference type="InterPro" id="IPR011993">
    <property type="entry name" value="PH-like_dom_sf"/>
</dbReference>
<dbReference type="GO" id="GO:0006260">
    <property type="term" value="P:DNA replication"/>
    <property type="evidence" value="ECO:0007669"/>
    <property type="project" value="UniProtKB-KW"/>
</dbReference>
<feature type="compositionally biased region" description="Acidic residues" evidence="2">
    <location>
        <begin position="784"/>
        <end position="797"/>
    </location>
</feature>
<dbReference type="InterPro" id="IPR040258">
    <property type="entry name" value="Spt16"/>
</dbReference>
<feature type="domain" description="FACT complex subunit SPT16 middle" evidence="4">
    <location>
        <begin position="400"/>
        <end position="534"/>
    </location>
</feature>
<evidence type="ECO:0000256" key="1">
    <source>
        <dbReference type="RuleBase" id="RU367052"/>
    </source>
</evidence>
<evidence type="ECO:0000259" key="5">
    <source>
        <dbReference type="SMART" id="SM01287"/>
    </source>
</evidence>
<evidence type="ECO:0000259" key="3">
    <source>
        <dbReference type="SMART" id="SM01285"/>
    </source>
</evidence>
<dbReference type="GO" id="GO:0006368">
    <property type="term" value="P:transcription elongation by RNA polymerase II"/>
    <property type="evidence" value="ECO:0007669"/>
    <property type="project" value="TreeGrafter"/>
</dbReference>
<dbReference type="EMBL" id="MNPJ01000014">
    <property type="protein sequence ID" value="OQS54990.1"/>
    <property type="molecule type" value="Genomic_DNA"/>
</dbReference>
<dbReference type="AlphaFoldDB" id="A0A1W0E6W2"/>
<evidence type="ECO:0000313" key="7">
    <source>
        <dbReference type="Proteomes" id="UP000192758"/>
    </source>
</evidence>
<dbReference type="PANTHER" id="PTHR13980">
    <property type="entry name" value="CDC68 RELATED"/>
    <property type="match status" value="1"/>
</dbReference>
<feature type="domain" description="Histone chaperone RTT106/FACT complex subunit SPT16-like middle" evidence="5">
    <location>
        <begin position="640"/>
        <end position="730"/>
    </location>
</feature>
<evidence type="ECO:0000256" key="2">
    <source>
        <dbReference type="SAM" id="MobiDB-lite"/>
    </source>
</evidence>
<dbReference type="Pfam" id="PF08512">
    <property type="entry name" value="Rttp106-like_middle"/>
    <property type="match status" value="1"/>
</dbReference>
<dbReference type="SMART" id="SM01285">
    <property type="entry name" value="FACT-Spt16_Nlob"/>
    <property type="match status" value="1"/>
</dbReference>
<dbReference type="SMART" id="SM01286">
    <property type="entry name" value="SPT16"/>
    <property type="match status" value="1"/>
</dbReference>
<comment type="function">
    <text evidence="1">Component of the FACT complex, a general chromatin factor that acts to reorganize nucleosomes. The FACT complex is involved in multiple processes that require DNA as a template such as mRNA elongation, DNA replication and DNA repair. During transcription elongation the FACT complex acts as a histone chaperone that both destabilizes and restores nucleosomal structure. It facilitates the passage of RNA polymerase II and transcription by promoting the dissociation of one histone H2A-H2B dimer from the nucleosome, then subsequently promotes the reestablishment of the nucleosome following the passage of RNA polymerase II.</text>
</comment>
<dbReference type="Gene3D" id="3.40.350.10">
    <property type="entry name" value="Creatinase/prolidase N-terminal domain"/>
    <property type="match status" value="1"/>
</dbReference>
<name>A0A1W0E6W2_9MICR</name>
<dbReference type="STRING" id="646526.A0A1W0E6W2"/>
<dbReference type="SMART" id="SM01287">
    <property type="entry name" value="Rtt106"/>
    <property type="match status" value="1"/>
</dbReference>
<dbReference type="InterPro" id="IPR029148">
    <property type="entry name" value="FACT-SPT16_Nlobe"/>
</dbReference>
<feature type="domain" description="FACT complex subunit SPT16 N-terminal lobe" evidence="3">
    <location>
        <begin position="7"/>
        <end position="139"/>
    </location>
</feature>
<dbReference type="Gene3D" id="2.30.29.150">
    <property type="match status" value="1"/>
</dbReference>
<dbReference type="InterPro" id="IPR013719">
    <property type="entry name" value="RTT106/SPT16-like_middle_dom"/>
</dbReference>
<comment type="similarity">
    <text evidence="1">Belongs to the peptidase M24 family. SPT16 subfamily.</text>
</comment>
<accession>A0A1W0E6W2</accession>
<dbReference type="OrthoDB" id="10251642at2759"/>
<comment type="caution">
    <text evidence="6">The sequence shown here is derived from an EMBL/GenBank/DDBJ whole genome shotgun (WGS) entry which is preliminary data.</text>
</comment>
<dbReference type="Proteomes" id="UP000192758">
    <property type="component" value="Unassembled WGS sequence"/>
</dbReference>
<dbReference type="Pfam" id="PF24824">
    <property type="entry name" value="PH_SPT16"/>
    <property type="match status" value="1"/>
</dbReference>
<feature type="region of interest" description="Disordered" evidence="2">
    <location>
        <begin position="765"/>
        <end position="827"/>
    </location>
</feature>
<dbReference type="VEuPathDB" id="MicrosporidiaDB:EHP00_1566"/>
<dbReference type="Gene3D" id="2.30.29.30">
    <property type="entry name" value="Pleckstrin-homology domain (PH domain)/Phosphotyrosine-binding domain (PTB)"/>
    <property type="match status" value="1"/>
</dbReference>
<sequence length="827" mass="94806">MNNEVILDRELFYKRCKKLSGAFENPLLFMLGKRADVEDYCMNSAIFNYLLGFEFSETVIIIKDQPVFYTSPKKAMILEQLGTGVKIVRNTTKENPQSLNDFMSTLVETYGIVDKTNIKGEFCNKILSSTRYTDVTKDVFRLFSSKEAEELTSINKAAIVTNNLLKKAIDMCRDETFNKESMERLMNERIAGIEPAYIEFPDSYVYSTMGVRFSVRYKGYSVEIGRSFLCDVSAEYALQALIQKKLSGSILTEGKINSLEILEAAKNFFAEKGINKKIEMYTTGMLEKELSFEENFDINMNTVFVLKVGEYFANTFSGDKLLTLRDSAEMYSVAKMKFRNKTTEIETRNKLKEHQKELLDDLTAEMIKYYSNNEEVVETKENSKVSVYPDDASVPRNKKVVCDFENLYVIVPILCYAVPFHISNIKNVAVSASNKLRINLKESKEVREISGNAPFSTVLKSISVTLENADEILAQINDMKREYNKPKIEVKKQGELKTSPNPYKLNALLMKTDQKIASKKVTGNLELHENGFKYIDTHFLFSNIKSIFYQMGDFDVVSLVHFNFKEPILVNDKPTRNLQFHKKQGVNYHDTGRRENEHLALLRQQEEEDELYRVNRDFTAFIDRIENETSFRPQLLQKGFYGVYHKESTAISVTENSLVSVNETPFFILYLDDVEIVNFERVTYATKTFDCVFVFKDKKRAPKVIGSIETTKLNYMKTTLDSLNKVFMETKISINWNNLMITIMKDPLGFYNGGGWSELLIESPEEEISSQTASESSISSAESSTEEDSDMSTDESSESFSGESDETSSFAESDSSYESERPKKRKH</sequence>
<feature type="compositionally biased region" description="Low complexity" evidence="2">
    <location>
        <begin position="769"/>
        <end position="783"/>
    </location>
</feature>
<dbReference type="Pfam" id="PF08644">
    <property type="entry name" value="SPT16"/>
    <property type="match status" value="1"/>
</dbReference>
<organism evidence="6 7">
    <name type="scientific">Ecytonucleospora hepatopenaei</name>
    <dbReference type="NCBI Taxonomy" id="646526"/>
    <lineage>
        <taxon>Eukaryota</taxon>
        <taxon>Fungi</taxon>
        <taxon>Fungi incertae sedis</taxon>
        <taxon>Microsporidia</taxon>
        <taxon>Enterocytozoonidae</taxon>
        <taxon>Ecytonucleospora</taxon>
    </lineage>
</organism>
<evidence type="ECO:0000259" key="4">
    <source>
        <dbReference type="SMART" id="SM01286"/>
    </source>
</evidence>
<dbReference type="InterPro" id="IPR056595">
    <property type="entry name" value="Fact-SPT16_PH"/>
</dbReference>
<dbReference type="GO" id="GO:0006281">
    <property type="term" value="P:DNA repair"/>
    <property type="evidence" value="ECO:0007669"/>
    <property type="project" value="UniProtKB-UniRule"/>
</dbReference>
<protein>
    <recommendedName>
        <fullName evidence="1">FACT complex subunit</fullName>
    </recommendedName>
</protein>
<dbReference type="GO" id="GO:0035101">
    <property type="term" value="C:FACT complex"/>
    <property type="evidence" value="ECO:0007669"/>
    <property type="project" value="UniProtKB-UniRule"/>
</dbReference>
<keyword evidence="1" id="KW-0805">Transcription regulation</keyword>
<dbReference type="Gene3D" id="2.30.29.210">
    <property type="entry name" value="FACT complex subunit Spt16p/Cdc68p"/>
    <property type="match status" value="1"/>
</dbReference>
<keyword evidence="7" id="KW-1185">Reference proteome</keyword>
<feature type="compositionally biased region" description="Low complexity" evidence="2">
    <location>
        <begin position="798"/>
        <end position="816"/>
    </location>
</feature>
<comment type="subcellular location">
    <subcellularLocation>
        <location evidence="1">Nucleus</location>
    </subcellularLocation>
    <subcellularLocation>
        <location evidence="1">Chromosome</location>
    </subcellularLocation>
</comment>
<keyword evidence="1" id="KW-0804">Transcription</keyword>
<proteinExistence type="inferred from homology"/>
<comment type="subunit">
    <text evidence="1">Component of the FACT complex.</text>
</comment>
<keyword evidence="1" id="KW-0235">DNA replication</keyword>
<keyword evidence="1" id="KW-0234">DNA repair</keyword>
<keyword evidence="1" id="KW-0227">DNA damage</keyword>
<keyword evidence="1" id="KW-0539">Nucleus</keyword>
<dbReference type="InterPro" id="IPR013953">
    <property type="entry name" value="FACT_SPT16_M"/>
</dbReference>
<evidence type="ECO:0000313" key="6">
    <source>
        <dbReference type="EMBL" id="OQS54990.1"/>
    </source>
</evidence>
<dbReference type="PANTHER" id="PTHR13980:SF15">
    <property type="entry name" value="FACT COMPLEX SUBUNIT SPT16"/>
    <property type="match status" value="1"/>
</dbReference>
<keyword evidence="1" id="KW-0158">Chromosome</keyword>
<dbReference type="GO" id="GO:0031491">
    <property type="term" value="F:nucleosome binding"/>
    <property type="evidence" value="ECO:0007669"/>
    <property type="project" value="TreeGrafter"/>
</dbReference>
<dbReference type="InterPro" id="IPR029149">
    <property type="entry name" value="Creatin/AminoP/Spt16_N"/>
</dbReference>
<reference evidence="6 7" key="1">
    <citation type="journal article" date="2017" name="Environ. Microbiol.">
        <title>Decay of the glycolytic pathway and adaptation to intranuclear parasitism within Enterocytozoonidae microsporidia.</title>
        <authorList>
            <person name="Wiredu Boakye D."/>
            <person name="Jaroenlak P."/>
            <person name="Prachumwat A."/>
            <person name="Williams T.A."/>
            <person name="Bateman K.S."/>
            <person name="Itsathitphaisarn O."/>
            <person name="Sritunyalucksana K."/>
            <person name="Paszkiewicz K.H."/>
            <person name="Moore K.A."/>
            <person name="Stentiford G.D."/>
            <person name="Williams B.A."/>
        </authorList>
    </citation>
    <scope>NUCLEOTIDE SEQUENCE [LARGE SCALE GENOMIC DNA]</scope>
    <source>
        <strain evidence="6 7">TH1</strain>
    </source>
</reference>